<sequence>MQRLQLMKEIISVKKNYDASQLLVPADEMLKKLKKCHIPSLKKTAPICAKMYLFSEPRHLTLTMQKLLWSGEELAQ</sequence>
<comment type="caution">
    <text evidence="1">The sequence shown here is derived from an EMBL/GenBank/DDBJ whole genome shotgun (WGS) entry which is preliminary data.</text>
</comment>
<keyword evidence="2" id="KW-1185">Reference proteome</keyword>
<evidence type="ECO:0000313" key="1">
    <source>
        <dbReference type="EMBL" id="KNZ45839.1"/>
    </source>
</evidence>
<accession>A0A0L6UBC9</accession>
<proteinExistence type="predicted"/>
<dbReference type="Proteomes" id="UP000037035">
    <property type="component" value="Unassembled WGS sequence"/>
</dbReference>
<dbReference type="EMBL" id="LAVV01013227">
    <property type="protein sequence ID" value="KNZ45839.1"/>
    <property type="molecule type" value="Genomic_DNA"/>
</dbReference>
<dbReference type="OrthoDB" id="3243659at2759"/>
<name>A0A0L6UBC9_9BASI</name>
<dbReference type="AlphaFoldDB" id="A0A0L6UBC9"/>
<evidence type="ECO:0000313" key="2">
    <source>
        <dbReference type="Proteomes" id="UP000037035"/>
    </source>
</evidence>
<dbReference type="VEuPathDB" id="FungiDB:VP01_775g2"/>
<reference evidence="1 2" key="1">
    <citation type="submission" date="2015-08" db="EMBL/GenBank/DDBJ databases">
        <title>Next Generation Sequencing and Analysis of the Genome of Puccinia sorghi L Schw, the Causal Agent of Maize Common Rust.</title>
        <authorList>
            <person name="Rochi L."/>
            <person name="Burguener G."/>
            <person name="Darino M."/>
            <person name="Turjanski A."/>
            <person name="Kreff E."/>
            <person name="Dieguez M.J."/>
            <person name="Sacco F."/>
        </authorList>
    </citation>
    <scope>NUCLEOTIDE SEQUENCE [LARGE SCALE GENOMIC DNA]</scope>
    <source>
        <strain evidence="1 2">RO10H11247</strain>
    </source>
</reference>
<protein>
    <submittedName>
        <fullName evidence="1">Uncharacterized protein</fullName>
    </submittedName>
</protein>
<organism evidence="1 2">
    <name type="scientific">Puccinia sorghi</name>
    <dbReference type="NCBI Taxonomy" id="27349"/>
    <lineage>
        <taxon>Eukaryota</taxon>
        <taxon>Fungi</taxon>
        <taxon>Dikarya</taxon>
        <taxon>Basidiomycota</taxon>
        <taxon>Pucciniomycotina</taxon>
        <taxon>Pucciniomycetes</taxon>
        <taxon>Pucciniales</taxon>
        <taxon>Pucciniaceae</taxon>
        <taxon>Puccinia</taxon>
    </lineage>
</organism>
<gene>
    <name evidence="1" type="ORF">VP01_775g2</name>
</gene>